<dbReference type="PANTHER" id="PTHR13219">
    <property type="entry name" value="TRANSMEMBRANE PROTEIN 94"/>
    <property type="match status" value="1"/>
</dbReference>
<keyword evidence="1" id="KW-0812">Transmembrane</keyword>
<organism evidence="2 3">
    <name type="scientific">Petrolisthes cinctipes</name>
    <name type="common">Flat porcelain crab</name>
    <dbReference type="NCBI Taxonomy" id="88211"/>
    <lineage>
        <taxon>Eukaryota</taxon>
        <taxon>Metazoa</taxon>
        <taxon>Ecdysozoa</taxon>
        <taxon>Arthropoda</taxon>
        <taxon>Crustacea</taxon>
        <taxon>Multicrustacea</taxon>
        <taxon>Malacostraca</taxon>
        <taxon>Eumalacostraca</taxon>
        <taxon>Eucarida</taxon>
        <taxon>Decapoda</taxon>
        <taxon>Pleocyemata</taxon>
        <taxon>Anomura</taxon>
        <taxon>Galatheoidea</taxon>
        <taxon>Porcellanidae</taxon>
        <taxon>Petrolisthes</taxon>
    </lineage>
</organism>
<dbReference type="Proteomes" id="UP001286313">
    <property type="component" value="Unassembled WGS sequence"/>
</dbReference>
<sequence length="95" mass="10391">MVRPSPTKGPPPTEVARALNVLPCSLAFQSHTHVSLVRLIMEVDCLCVDVLLSRHYMQQVMSCLQFWACCCLSLTLLQLLAATAALPPLLSSDIL</sequence>
<comment type="caution">
    <text evidence="2">The sequence shown here is derived from an EMBL/GenBank/DDBJ whole genome shotgun (WGS) entry which is preliminary data.</text>
</comment>
<evidence type="ECO:0000313" key="2">
    <source>
        <dbReference type="EMBL" id="KAK3889732.1"/>
    </source>
</evidence>
<protein>
    <submittedName>
        <fullName evidence="2">Uncharacterized protein</fullName>
    </submittedName>
</protein>
<name>A0AAE1KZQ6_PETCI</name>
<keyword evidence="1" id="KW-0472">Membrane</keyword>
<dbReference type="EMBL" id="JAWQEG010000464">
    <property type="protein sequence ID" value="KAK3889732.1"/>
    <property type="molecule type" value="Genomic_DNA"/>
</dbReference>
<accession>A0AAE1KZQ6</accession>
<gene>
    <name evidence="2" type="ORF">Pcinc_006297</name>
</gene>
<dbReference type="AlphaFoldDB" id="A0AAE1KZQ6"/>
<keyword evidence="3" id="KW-1185">Reference proteome</keyword>
<evidence type="ECO:0000256" key="1">
    <source>
        <dbReference type="SAM" id="Phobius"/>
    </source>
</evidence>
<dbReference type="InterPro" id="IPR039720">
    <property type="entry name" value="TMEM94"/>
</dbReference>
<proteinExistence type="predicted"/>
<keyword evidence="1" id="KW-1133">Transmembrane helix</keyword>
<dbReference type="PANTHER" id="PTHR13219:SF6">
    <property type="entry name" value="TRANSMEMBRANE PROTEIN 94"/>
    <property type="match status" value="1"/>
</dbReference>
<feature type="transmembrane region" description="Helical" evidence="1">
    <location>
        <begin position="64"/>
        <end position="86"/>
    </location>
</feature>
<evidence type="ECO:0000313" key="3">
    <source>
        <dbReference type="Proteomes" id="UP001286313"/>
    </source>
</evidence>
<reference evidence="2" key="1">
    <citation type="submission" date="2023-10" db="EMBL/GenBank/DDBJ databases">
        <title>Genome assemblies of two species of porcelain crab, Petrolisthes cinctipes and Petrolisthes manimaculis (Anomura: Porcellanidae).</title>
        <authorList>
            <person name="Angst P."/>
        </authorList>
    </citation>
    <scope>NUCLEOTIDE SEQUENCE</scope>
    <source>
        <strain evidence="2">PB745_01</strain>
        <tissue evidence="2">Gill</tissue>
    </source>
</reference>